<reference evidence="3 4" key="1">
    <citation type="submission" date="2014-08" db="EMBL/GenBank/DDBJ databases">
        <title>Porphyromonas cangingivalis strain:COT-109_OH1386 Genome sequencing.</title>
        <authorList>
            <person name="Wallis C."/>
            <person name="Deusch O."/>
            <person name="O'Flynn C."/>
            <person name="Davis I."/>
            <person name="Jospin G."/>
            <person name="Darling A.E."/>
            <person name="Coil D.A."/>
            <person name="Alexiev A."/>
            <person name="Horsfall A."/>
            <person name="Kirkwood N."/>
            <person name="Harris S."/>
            <person name="Eisen J.A."/>
        </authorList>
    </citation>
    <scope>NUCLEOTIDE SEQUENCE [LARGE SCALE GENOMIC DNA]</scope>
    <source>
        <strain evidence="4">COT-109 OH1386</strain>
    </source>
</reference>
<dbReference type="Pfam" id="PF00535">
    <property type="entry name" value="Glycos_transf_2"/>
    <property type="match status" value="1"/>
</dbReference>
<keyword evidence="4" id="KW-1185">Reference proteome</keyword>
<dbReference type="CDD" id="cd06433">
    <property type="entry name" value="GT_2_WfgS_like"/>
    <property type="match status" value="1"/>
</dbReference>
<feature type="domain" description="Glycosyltransferase 2-like" evidence="2">
    <location>
        <begin position="9"/>
        <end position="160"/>
    </location>
</feature>
<dbReference type="InterPro" id="IPR001173">
    <property type="entry name" value="Glyco_trans_2-like"/>
</dbReference>
<dbReference type="Proteomes" id="UP000030125">
    <property type="component" value="Unassembled WGS sequence"/>
</dbReference>
<gene>
    <name evidence="3" type="ORF">HQ35_05815</name>
</gene>
<keyword evidence="1" id="KW-1133">Transmembrane helix</keyword>
<dbReference type="AlphaFoldDB" id="A0A0A2ERT6"/>
<accession>A0A0A2ERT6</accession>
<keyword evidence="3" id="KW-0808">Transferase</keyword>
<organism evidence="3 4">
    <name type="scientific">Porphyromonas cangingivalis</name>
    <dbReference type="NCBI Taxonomy" id="36874"/>
    <lineage>
        <taxon>Bacteria</taxon>
        <taxon>Pseudomonadati</taxon>
        <taxon>Bacteroidota</taxon>
        <taxon>Bacteroidia</taxon>
        <taxon>Bacteroidales</taxon>
        <taxon>Porphyromonadaceae</taxon>
        <taxon>Porphyromonas</taxon>
    </lineage>
</organism>
<keyword evidence="1" id="KW-0472">Membrane</keyword>
<dbReference type="EMBL" id="JQJD01000043">
    <property type="protein sequence ID" value="KGN80215.1"/>
    <property type="molecule type" value="Genomic_DNA"/>
</dbReference>
<feature type="transmembrane region" description="Helical" evidence="1">
    <location>
        <begin position="226"/>
        <end position="244"/>
    </location>
</feature>
<dbReference type="GO" id="GO:0016758">
    <property type="term" value="F:hexosyltransferase activity"/>
    <property type="evidence" value="ECO:0007669"/>
    <property type="project" value="UniProtKB-ARBA"/>
</dbReference>
<comment type="caution">
    <text evidence="3">The sequence shown here is derived from an EMBL/GenBank/DDBJ whole genome shotgun (WGS) entry which is preliminary data.</text>
</comment>
<dbReference type="InterPro" id="IPR029044">
    <property type="entry name" value="Nucleotide-diphossugar_trans"/>
</dbReference>
<dbReference type="eggNOG" id="COG1216">
    <property type="taxonomic scope" value="Bacteria"/>
</dbReference>
<keyword evidence="1" id="KW-0812">Transmembrane</keyword>
<dbReference type="PANTHER" id="PTHR22916:SF67">
    <property type="entry name" value="COLANIC ACID BIOSYNTHESIS GLYCOSYL TRANSFERASE WCAE-RELATED"/>
    <property type="match status" value="1"/>
</dbReference>
<name>A0A0A2ERT6_PORCN</name>
<dbReference type="STRING" id="36874.HQ34_00530"/>
<evidence type="ECO:0000313" key="4">
    <source>
        <dbReference type="Proteomes" id="UP000030125"/>
    </source>
</evidence>
<dbReference type="Gene3D" id="3.90.550.10">
    <property type="entry name" value="Spore Coat Polysaccharide Biosynthesis Protein SpsA, Chain A"/>
    <property type="match status" value="1"/>
</dbReference>
<evidence type="ECO:0000259" key="2">
    <source>
        <dbReference type="Pfam" id="PF00535"/>
    </source>
</evidence>
<dbReference type="SUPFAM" id="SSF53448">
    <property type="entry name" value="Nucleotide-diphospho-sugar transferases"/>
    <property type="match status" value="1"/>
</dbReference>
<protein>
    <submittedName>
        <fullName evidence="3">Glycosyl transferase family 2</fullName>
    </submittedName>
</protein>
<sequence>MQGEKPTISVITVCYNATKELEKTIASVRCQTYPHLQYIVVDGGSTDATPQLLERHKADIDIILSEPDRGIYDAMNKGIDLATGDYLCFMNAGDVFHREDTLQRVFDQIGSDRPGVIFGDTDIVDESGKFIRRRRLSPPEVLTAGSFRKGMLVCHQSFYARRDLVPHYDLSYRLSADVDWCIKILRRSTHNHNTHLTLTDYLSEGATTKHHRASLMERFAIMRKHYGLISTVWSHLYFVMRAIFVK</sequence>
<dbReference type="PANTHER" id="PTHR22916">
    <property type="entry name" value="GLYCOSYLTRANSFERASE"/>
    <property type="match status" value="1"/>
</dbReference>
<dbReference type="OrthoDB" id="9788101at2"/>
<dbReference type="RefSeq" id="WP_036851706.1">
    <property type="nucleotide sequence ID" value="NZ_JQJD01000043.1"/>
</dbReference>
<proteinExistence type="predicted"/>
<evidence type="ECO:0000256" key="1">
    <source>
        <dbReference type="SAM" id="Phobius"/>
    </source>
</evidence>
<evidence type="ECO:0000313" key="3">
    <source>
        <dbReference type="EMBL" id="KGN80215.1"/>
    </source>
</evidence>